<evidence type="ECO:0000256" key="7">
    <source>
        <dbReference type="ARBA" id="ARBA00023242"/>
    </source>
</evidence>
<dbReference type="InterPro" id="IPR045577">
    <property type="entry name" value="SENP3_5_cons_dom"/>
</dbReference>
<dbReference type="Gene3D" id="3.40.395.10">
    <property type="entry name" value="Adenoviral Proteinase, Chain A"/>
    <property type="match status" value="1"/>
</dbReference>
<comment type="caution">
    <text evidence="10">The sequence shown here is derived from an EMBL/GenBank/DDBJ whole genome shotgun (WGS) entry which is preliminary data.</text>
</comment>
<evidence type="ECO:0000256" key="1">
    <source>
        <dbReference type="ARBA" id="ARBA00004604"/>
    </source>
</evidence>
<dbReference type="InterPro" id="IPR038765">
    <property type="entry name" value="Papain-like_cys_pep_sf"/>
</dbReference>
<dbReference type="GO" id="GO:0016929">
    <property type="term" value="F:deSUMOylase activity"/>
    <property type="evidence" value="ECO:0007669"/>
    <property type="project" value="TreeGrafter"/>
</dbReference>
<dbReference type="GO" id="GO:0005730">
    <property type="term" value="C:nucleolus"/>
    <property type="evidence" value="ECO:0007669"/>
    <property type="project" value="UniProtKB-SubCell"/>
</dbReference>
<comment type="similarity">
    <text evidence="2">Belongs to the peptidase C48 family.</text>
</comment>
<feature type="region of interest" description="Disordered" evidence="8">
    <location>
        <begin position="203"/>
        <end position="227"/>
    </location>
</feature>
<dbReference type="Pfam" id="PF19722">
    <property type="entry name" value="SENP3_5_N"/>
    <property type="match status" value="1"/>
</dbReference>
<dbReference type="FunFam" id="3.40.395.10:FF:000002">
    <property type="entry name" value="Putative sentrin-specific protease 5"/>
    <property type="match status" value="1"/>
</dbReference>
<dbReference type="AlphaFoldDB" id="A0A9D3TCX8"/>
<feature type="compositionally biased region" description="Acidic residues" evidence="8">
    <location>
        <begin position="369"/>
        <end position="382"/>
    </location>
</feature>
<comment type="subcellular location">
    <subcellularLocation>
        <location evidence="1">Nucleus</location>
        <location evidence="1">Nucleolus</location>
    </subcellularLocation>
</comment>
<dbReference type="GO" id="GO:0006508">
    <property type="term" value="P:proteolysis"/>
    <property type="evidence" value="ECO:0007669"/>
    <property type="project" value="UniProtKB-KW"/>
</dbReference>
<keyword evidence="7" id="KW-0539">Nucleus</keyword>
<dbReference type="Proteomes" id="UP001046870">
    <property type="component" value="Chromosome 2"/>
</dbReference>
<feature type="region of interest" description="Disordered" evidence="8">
    <location>
        <begin position="262"/>
        <end position="389"/>
    </location>
</feature>
<keyword evidence="6" id="KW-0788">Thiol protease</keyword>
<sequence length="697" mass="78241">MCHCYSKRLHRAVNATTTDLSPPNCTWSGINVWKRPFKCSPPHSCTRRRIKIAAERKAQVWLAVQSETILASENSSKTRHRPRRSTQLRLQPVDKVGKHVVESCSPTGPLEYSGPKENTLTLSLECKSAGYTGHVHAPQKTIVKITGQLIVGNLLCGSSAGAADNRPKNKGAAKQPERYNKNAALLLLMRYLFNVQYRRRVRKSHTGGLGKERKAKNQSRTSTRRGRRLKAEVLGYLSSLSAESKELIREVNGDDLLRLKRRSPKGSVRDGVGPVEGSMVHGCSTPEASRPEQAPGHGRTSGRKRTPKACDCCGPNHKPQPAKVPAPDRPGRRGRKKRASGTERETTDGATPVASDGDGTVPLNGASGSEDEAAEQSADMEVEPPASCPSYCTNPLLDHRYCKTEDGDSSTGGESSEREEEGGPKNPLLTTDITDDDITELIHEFLEHFYEKYGSFIPLSESDVLEHLNQKLNTDLASRKTFVNSEVGKYRSGLACAPMHYFKVAYNKHTLTLEDLSTLDDQNWVNDQVINMYGELIMEAVNHKVHFFNSFFHRQLVAKGYEGVKRWTKKVDLFTKSLLLIPIHLEIHWSLITVDITNQTIHFYDSQGIMFKYAVENIIRYMQAEAKEKQNVVYQKGWKMIVNKCVPQQKNDSDCGVFVLEYCKCLALKEPLQFSQEDMPKVRKRIYKELCECKLKR</sequence>
<evidence type="ECO:0000313" key="10">
    <source>
        <dbReference type="EMBL" id="KAG7488108.1"/>
    </source>
</evidence>
<evidence type="ECO:0000256" key="8">
    <source>
        <dbReference type="SAM" id="MobiDB-lite"/>
    </source>
</evidence>
<evidence type="ECO:0000259" key="9">
    <source>
        <dbReference type="PROSITE" id="PS50600"/>
    </source>
</evidence>
<name>A0A9D3TCX8_MEGAT</name>
<keyword evidence="11" id="KW-1185">Reference proteome</keyword>
<dbReference type="PROSITE" id="PS50600">
    <property type="entry name" value="ULP_PROTEASE"/>
    <property type="match status" value="1"/>
</dbReference>
<dbReference type="PANTHER" id="PTHR12606">
    <property type="entry name" value="SENTRIN/SUMO-SPECIFIC PROTEASE"/>
    <property type="match status" value="1"/>
</dbReference>
<evidence type="ECO:0000256" key="6">
    <source>
        <dbReference type="ARBA" id="ARBA00022807"/>
    </source>
</evidence>
<evidence type="ECO:0000256" key="3">
    <source>
        <dbReference type="ARBA" id="ARBA00022670"/>
    </source>
</evidence>
<feature type="domain" description="Ubiquitin-like protease family profile" evidence="9">
    <location>
        <begin position="509"/>
        <end position="666"/>
    </location>
</feature>
<dbReference type="GO" id="GO:0016926">
    <property type="term" value="P:protein desumoylation"/>
    <property type="evidence" value="ECO:0007669"/>
    <property type="project" value="TreeGrafter"/>
</dbReference>
<dbReference type="PANTHER" id="PTHR12606:SF10">
    <property type="entry name" value="SENTRIN-SPECIFIC PROTEASE 5"/>
    <property type="match status" value="1"/>
</dbReference>
<feature type="region of interest" description="Disordered" evidence="8">
    <location>
        <begin position="403"/>
        <end position="433"/>
    </location>
</feature>
<feature type="compositionally biased region" description="Basic residues" evidence="8">
    <location>
        <begin position="213"/>
        <end position="227"/>
    </location>
</feature>
<dbReference type="EMBL" id="JAFDVH010000002">
    <property type="protein sequence ID" value="KAG7488108.1"/>
    <property type="molecule type" value="Genomic_DNA"/>
</dbReference>
<evidence type="ECO:0000256" key="4">
    <source>
        <dbReference type="ARBA" id="ARBA00022786"/>
    </source>
</evidence>
<dbReference type="Pfam" id="PF02902">
    <property type="entry name" value="Peptidase_C48"/>
    <property type="match status" value="1"/>
</dbReference>
<keyword evidence="3" id="KW-0645">Protease</keyword>
<reference evidence="10" key="1">
    <citation type="submission" date="2021-01" db="EMBL/GenBank/DDBJ databases">
        <authorList>
            <person name="Zahm M."/>
            <person name="Roques C."/>
            <person name="Cabau C."/>
            <person name="Klopp C."/>
            <person name="Donnadieu C."/>
            <person name="Jouanno E."/>
            <person name="Lampietro C."/>
            <person name="Louis A."/>
            <person name="Herpin A."/>
            <person name="Echchiki A."/>
            <person name="Berthelot C."/>
            <person name="Parey E."/>
            <person name="Roest-Crollius H."/>
            <person name="Braasch I."/>
            <person name="Postlethwait J."/>
            <person name="Bobe J."/>
            <person name="Montfort J."/>
            <person name="Bouchez O."/>
            <person name="Begum T."/>
            <person name="Mejri S."/>
            <person name="Adams A."/>
            <person name="Chen W.-J."/>
            <person name="Guiguen Y."/>
        </authorList>
    </citation>
    <scope>NUCLEOTIDE SEQUENCE</scope>
    <source>
        <strain evidence="10">YG-15Mar2019-1</strain>
        <tissue evidence="10">Brain</tissue>
    </source>
</reference>
<dbReference type="InterPro" id="IPR003653">
    <property type="entry name" value="Peptidase_C48_C"/>
</dbReference>
<gene>
    <name evidence="10" type="ORF">MATL_G00030950</name>
</gene>
<keyword evidence="5" id="KW-0378">Hydrolase</keyword>
<evidence type="ECO:0000256" key="5">
    <source>
        <dbReference type="ARBA" id="ARBA00022801"/>
    </source>
</evidence>
<proteinExistence type="inferred from homology"/>
<evidence type="ECO:0000256" key="2">
    <source>
        <dbReference type="ARBA" id="ARBA00005234"/>
    </source>
</evidence>
<evidence type="ECO:0000313" key="11">
    <source>
        <dbReference type="Proteomes" id="UP001046870"/>
    </source>
</evidence>
<dbReference type="SUPFAM" id="SSF54001">
    <property type="entry name" value="Cysteine proteinases"/>
    <property type="match status" value="1"/>
</dbReference>
<protein>
    <recommendedName>
        <fullName evidence="9">Ubiquitin-like protease family profile domain-containing protein</fullName>
    </recommendedName>
</protein>
<keyword evidence="4" id="KW-0833">Ubl conjugation pathway</keyword>
<organism evidence="10 11">
    <name type="scientific">Megalops atlanticus</name>
    <name type="common">Tarpon</name>
    <name type="synonym">Clupea gigantea</name>
    <dbReference type="NCBI Taxonomy" id="7932"/>
    <lineage>
        <taxon>Eukaryota</taxon>
        <taxon>Metazoa</taxon>
        <taxon>Chordata</taxon>
        <taxon>Craniata</taxon>
        <taxon>Vertebrata</taxon>
        <taxon>Euteleostomi</taxon>
        <taxon>Actinopterygii</taxon>
        <taxon>Neopterygii</taxon>
        <taxon>Teleostei</taxon>
        <taxon>Elopiformes</taxon>
        <taxon>Megalopidae</taxon>
        <taxon>Megalops</taxon>
    </lineage>
</organism>
<dbReference type="OrthoDB" id="1939479at2759"/>
<accession>A0A9D3TCX8</accession>